<sequence length="254" mass="28603">MIQRNEELLVLIETFRNTLVSRATGGGGDDRTYALARRALLDDPELAHVTPRWVRSCRNLSDFWGMIQPKFGRYHERRDWLRVEMEPIFNVLEGRPPRPADESITERLRDSGAAYVHEMWEKALARREQDPDGAITLARTLLEEVCRFVLDEEGETYDEKAELPKLYGLAAKKLMLAPSQHTEDIVKRILGGCHSIVEGLGALRSRLGDAHAKGRTGAHAAPRHAAFAVNVAGAAASFILETYEYRKTISRPNS</sequence>
<feature type="domain" description="Abortive infection protein-like C-terminal" evidence="1">
    <location>
        <begin position="164"/>
        <end position="241"/>
    </location>
</feature>
<evidence type="ECO:0000313" key="2">
    <source>
        <dbReference type="EMBL" id="WXB09023.1"/>
    </source>
</evidence>
<gene>
    <name evidence="2" type="ORF">LVJ94_17540</name>
</gene>
<dbReference type="EMBL" id="CP089983">
    <property type="protein sequence ID" value="WXB09023.1"/>
    <property type="molecule type" value="Genomic_DNA"/>
</dbReference>
<protein>
    <submittedName>
        <fullName evidence="2">Abortive infection family protein</fullName>
    </submittedName>
</protein>
<name>A0ABZ2LDK9_9BACT</name>
<organism evidence="2 3">
    <name type="scientific">Pendulispora rubella</name>
    <dbReference type="NCBI Taxonomy" id="2741070"/>
    <lineage>
        <taxon>Bacteria</taxon>
        <taxon>Pseudomonadati</taxon>
        <taxon>Myxococcota</taxon>
        <taxon>Myxococcia</taxon>
        <taxon>Myxococcales</taxon>
        <taxon>Sorangiineae</taxon>
        <taxon>Pendulisporaceae</taxon>
        <taxon>Pendulispora</taxon>
    </lineage>
</organism>
<evidence type="ECO:0000259" key="1">
    <source>
        <dbReference type="Pfam" id="PF14355"/>
    </source>
</evidence>
<proteinExistence type="predicted"/>
<dbReference type="Proteomes" id="UP001374803">
    <property type="component" value="Chromosome"/>
</dbReference>
<accession>A0ABZ2LDK9</accession>
<reference evidence="2" key="1">
    <citation type="submission" date="2021-12" db="EMBL/GenBank/DDBJ databases">
        <title>Discovery of the Pendulisporaceae a myxobacterial family with distinct sporulation behavior and unique specialized metabolism.</title>
        <authorList>
            <person name="Garcia R."/>
            <person name="Popoff A."/>
            <person name="Bader C.D."/>
            <person name="Loehr J."/>
            <person name="Walesch S."/>
            <person name="Walt C."/>
            <person name="Boldt J."/>
            <person name="Bunk B."/>
            <person name="Haeckl F.J.F.P.J."/>
            <person name="Gunesch A.P."/>
            <person name="Birkelbach J."/>
            <person name="Nuebel U."/>
            <person name="Pietschmann T."/>
            <person name="Bach T."/>
            <person name="Mueller R."/>
        </authorList>
    </citation>
    <scope>NUCLEOTIDE SEQUENCE</scope>
    <source>
        <strain evidence="2">MSr11367</strain>
    </source>
</reference>
<keyword evidence="3" id="KW-1185">Reference proteome</keyword>
<dbReference type="RefSeq" id="WP_394838696.1">
    <property type="nucleotide sequence ID" value="NZ_CP089929.1"/>
</dbReference>
<dbReference type="Pfam" id="PF14355">
    <property type="entry name" value="Abi_C"/>
    <property type="match status" value="1"/>
</dbReference>
<dbReference type="InterPro" id="IPR026001">
    <property type="entry name" value="Abi-like_C"/>
</dbReference>
<evidence type="ECO:0000313" key="3">
    <source>
        <dbReference type="Proteomes" id="UP001374803"/>
    </source>
</evidence>